<feature type="compositionally biased region" description="Acidic residues" evidence="10">
    <location>
        <begin position="533"/>
        <end position="545"/>
    </location>
</feature>
<evidence type="ECO:0000256" key="4">
    <source>
        <dbReference type="ARBA" id="ARBA00022553"/>
    </source>
</evidence>
<keyword evidence="5" id="KW-0156">Chromatin regulator</keyword>
<dbReference type="Pfam" id="PF05053">
    <property type="entry name" value="Menin"/>
    <property type="match status" value="2"/>
</dbReference>
<evidence type="ECO:0000313" key="12">
    <source>
        <dbReference type="Proteomes" id="UP001159405"/>
    </source>
</evidence>
<evidence type="ECO:0000256" key="5">
    <source>
        <dbReference type="ARBA" id="ARBA00022853"/>
    </source>
</evidence>
<keyword evidence="3" id="KW-0678">Repressor</keyword>
<keyword evidence="8" id="KW-0804">Transcription</keyword>
<feature type="compositionally biased region" description="Basic and acidic residues" evidence="10">
    <location>
        <begin position="555"/>
        <end position="564"/>
    </location>
</feature>
<evidence type="ECO:0000256" key="9">
    <source>
        <dbReference type="ARBA" id="ARBA00023242"/>
    </source>
</evidence>
<proteinExistence type="predicted"/>
<feature type="region of interest" description="Disordered" evidence="10">
    <location>
        <begin position="431"/>
        <end position="472"/>
    </location>
</feature>
<keyword evidence="7" id="KW-0238">DNA-binding</keyword>
<dbReference type="PANTHER" id="PTHR12693:SF3">
    <property type="entry name" value="MENIN"/>
    <property type="match status" value="1"/>
</dbReference>
<evidence type="ECO:0000256" key="6">
    <source>
        <dbReference type="ARBA" id="ARBA00023015"/>
    </source>
</evidence>
<keyword evidence="4" id="KW-0597">Phosphoprotein</keyword>
<name>A0ABN8N1A5_9CNID</name>
<dbReference type="PANTHER" id="PTHR12693">
    <property type="entry name" value="MENIN"/>
    <property type="match status" value="1"/>
</dbReference>
<gene>
    <name evidence="11" type="ORF">PLOB_00045443</name>
</gene>
<evidence type="ECO:0000256" key="10">
    <source>
        <dbReference type="SAM" id="MobiDB-lite"/>
    </source>
</evidence>
<evidence type="ECO:0000256" key="1">
    <source>
        <dbReference type="ARBA" id="ARBA00004123"/>
    </source>
</evidence>
<evidence type="ECO:0000313" key="11">
    <source>
        <dbReference type="EMBL" id="CAH3040798.1"/>
    </source>
</evidence>
<evidence type="ECO:0000256" key="8">
    <source>
        <dbReference type="ARBA" id="ARBA00023163"/>
    </source>
</evidence>
<evidence type="ECO:0000256" key="7">
    <source>
        <dbReference type="ARBA" id="ARBA00023125"/>
    </source>
</evidence>
<evidence type="ECO:0000256" key="3">
    <source>
        <dbReference type="ARBA" id="ARBA00022491"/>
    </source>
</evidence>
<dbReference type="EMBL" id="CALNXK010000008">
    <property type="protein sequence ID" value="CAH3040798.1"/>
    <property type="molecule type" value="Genomic_DNA"/>
</dbReference>
<comment type="caution">
    <text evidence="11">The sequence shown here is derived from an EMBL/GenBank/DDBJ whole genome shotgun (WGS) entry which is preliminary data.</text>
</comment>
<comment type="subcellular location">
    <subcellularLocation>
        <location evidence="1">Nucleus</location>
    </subcellularLocation>
</comment>
<evidence type="ECO:0000256" key="2">
    <source>
        <dbReference type="ARBA" id="ARBA00021162"/>
    </source>
</evidence>
<keyword evidence="12" id="KW-1185">Reference proteome</keyword>
<feature type="compositionally biased region" description="Polar residues" evidence="10">
    <location>
        <begin position="441"/>
        <end position="468"/>
    </location>
</feature>
<sequence>MEADSNFPLKDIASVVEVFKVELAQIEPNLAKLSIILGFFETALTCKGSSNSCPSLDKETFDALGGKFQALVQKDLNANKEQKPATREFVVDVADLVWSCLSKSYFKDKPHIQNLYSFLTGNRLDCFGVAFAVVAICQALGYNDVHLALSEDHAWVVFGESGKETAEVTWHGKGNEDKRGHPVDFDESTAHSWLYLSGYPVKCTRHMEVASMVTSINPNINSTTDSVELASLQQQLLWLLYDQGHLKRYPLALGNLGDLEEISPTPGHPSAEDILKEGIRVGQSLYKDYHVYPYTYLAGYYYRQKQYLKAMDHWVKAAYVAGKYNYSKGDEEMFKEFYEIANDFIPNILKITSSIKGDSGAIQSANLAEDPSFFSLVLQFYDGICLWEEGSQTPVIHADWAKKLVQSISRFSPACRSALSSMHAGKLATVHEPVKNDTPEIKSSAQEGGSLSLSNKMENNSSATASVENSKEPLVLNLRSQKMKGMRDLLTTSGKINTSAIKLQLTAQSQVSVPKNRRRSSFKTDDYVYDFGEGAEGEDEEEEEKEKERRPRKAMKGDRDYVVY</sequence>
<dbReference type="CDD" id="cd14456">
    <property type="entry name" value="Menin"/>
    <property type="match status" value="1"/>
</dbReference>
<dbReference type="Proteomes" id="UP001159405">
    <property type="component" value="Unassembled WGS sequence"/>
</dbReference>
<keyword evidence="6" id="KW-0805">Transcription regulation</keyword>
<accession>A0ABN8N1A5</accession>
<feature type="region of interest" description="Disordered" evidence="10">
    <location>
        <begin position="515"/>
        <end position="564"/>
    </location>
</feature>
<dbReference type="InterPro" id="IPR007747">
    <property type="entry name" value="Menin"/>
</dbReference>
<protein>
    <recommendedName>
        <fullName evidence="2">Menin</fullName>
    </recommendedName>
</protein>
<organism evidence="11 12">
    <name type="scientific">Porites lobata</name>
    <dbReference type="NCBI Taxonomy" id="104759"/>
    <lineage>
        <taxon>Eukaryota</taxon>
        <taxon>Metazoa</taxon>
        <taxon>Cnidaria</taxon>
        <taxon>Anthozoa</taxon>
        <taxon>Hexacorallia</taxon>
        <taxon>Scleractinia</taxon>
        <taxon>Fungiina</taxon>
        <taxon>Poritidae</taxon>
        <taxon>Porites</taxon>
    </lineage>
</organism>
<keyword evidence="9" id="KW-0539">Nucleus</keyword>
<reference evidence="11 12" key="1">
    <citation type="submission" date="2022-05" db="EMBL/GenBank/DDBJ databases">
        <authorList>
            <consortium name="Genoscope - CEA"/>
            <person name="William W."/>
        </authorList>
    </citation>
    <scope>NUCLEOTIDE SEQUENCE [LARGE SCALE GENOMIC DNA]</scope>
</reference>